<organism evidence="1 2">
    <name type="scientific">Vaccinium darrowii</name>
    <dbReference type="NCBI Taxonomy" id="229202"/>
    <lineage>
        <taxon>Eukaryota</taxon>
        <taxon>Viridiplantae</taxon>
        <taxon>Streptophyta</taxon>
        <taxon>Embryophyta</taxon>
        <taxon>Tracheophyta</taxon>
        <taxon>Spermatophyta</taxon>
        <taxon>Magnoliopsida</taxon>
        <taxon>eudicotyledons</taxon>
        <taxon>Gunneridae</taxon>
        <taxon>Pentapetalae</taxon>
        <taxon>asterids</taxon>
        <taxon>Ericales</taxon>
        <taxon>Ericaceae</taxon>
        <taxon>Vaccinioideae</taxon>
        <taxon>Vaccinieae</taxon>
        <taxon>Vaccinium</taxon>
    </lineage>
</organism>
<dbReference type="EMBL" id="CM037158">
    <property type="protein sequence ID" value="KAH7851194.1"/>
    <property type="molecule type" value="Genomic_DNA"/>
</dbReference>
<sequence length="132" mass="15607">MASTSKFSYQKLIHEGGFEGDDDDNQIRERVIGRAKSWSRIRNKVQSRRRLRVRIPSLRRFFRRKAKVFMVNWGEVVKRFKESQAHFGDLFAGNYMFMQVTPTPLKYVDKSLKGTYDFHGVSSRYSVPRISH</sequence>
<keyword evidence="2" id="KW-1185">Reference proteome</keyword>
<protein>
    <submittedName>
        <fullName evidence="1">Uncharacterized protein</fullName>
    </submittedName>
</protein>
<gene>
    <name evidence="1" type="ORF">Vadar_008446</name>
</gene>
<reference evidence="1 2" key="1">
    <citation type="journal article" date="2021" name="Hortic Res">
        <title>High-quality reference genome and annotation aids understanding of berry development for evergreen blueberry (Vaccinium darrowii).</title>
        <authorList>
            <person name="Yu J."/>
            <person name="Hulse-Kemp A.M."/>
            <person name="Babiker E."/>
            <person name="Staton M."/>
        </authorList>
    </citation>
    <scope>NUCLEOTIDE SEQUENCE [LARGE SCALE GENOMIC DNA]</scope>
    <source>
        <strain evidence="2">cv. NJ 8807/NJ 8810</strain>
        <tissue evidence="1">Young leaf</tissue>
    </source>
</reference>
<dbReference type="Proteomes" id="UP000828048">
    <property type="component" value="Chromosome 8"/>
</dbReference>
<proteinExistence type="predicted"/>
<evidence type="ECO:0000313" key="1">
    <source>
        <dbReference type="EMBL" id="KAH7851194.1"/>
    </source>
</evidence>
<name>A0ACB7YDK3_9ERIC</name>
<comment type="caution">
    <text evidence="1">The sequence shown here is derived from an EMBL/GenBank/DDBJ whole genome shotgun (WGS) entry which is preliminary data.</text>
</comment>
<evidence type="ECO:0000313" key="2">
    <source>
        <dbReference type="Proteomes" id="UP000828048"/>
    </source>
</evidence>
<accession>A0ACB7YDK3</accession>